<dbReference type="GeneID" id="94335634"/>
<feature type="compositionally biased region" description="Basic and acidic residues" evidence="2">
    <location>
        <begin position="1020"/>
        <end position="1029"/>
    </location>
</feature>
<proteinExistence type="predicted"/>
<dbReference type="RefSeq" id="XP_067805167.1">
    <property type="nucleotide sequence ID" value="XM_067946376.1"/>
</dbReference>
<name>A0AAD9UQV6_9APIC</name>
<evidence type="ECO:0000313" key="3">
    <source>
        <dbReference type="EMBL" id="KAK2198325.1"/>
    </source>
</evidence>
<feature type="coiled-coil region" evidence="1">
    <location>
        <begin position="823"/>
        <end position="948"/>
    </location>
</feature>
<dbReference type="PANTHER" id="PTHR23159">
    <property type="entry name" value="CENTROSOMAL PROTEIN 2"/>
    <property type="match status" value="1"/>
</dbReference>
<protein>
    <submittedName>
        <fullName evidence="3">Uncharacterized protein</fullName>
    </submittedName>
</protein>
<keyword evidence="1" id="KW-0175">Coiled coil</keyword>
<feature type="coiled-coil region" evidence="1">
    <location>
        <begin position="1170"/>
        <end position="1300"/>
    </location>
</feature>
<evidence type="ECO:0000256" key="2">
    <source>
        <dbReference type="SAM" id="MobiDB-lite"/>
    </source>
</evidence>
<dbReference type="PANTHER" id="PTHR23159:SF31">
    <property type="entry name" value="CENTROSOME-ASSOCIATED PROTEIN CEP250 ISOFORM X1"/>
    <property type="match status" value="1"/>
</dbReference>
<dbReference type="Proteomes" id="UP001214638">
    <property type="component" value="Unassembled WGS sequence"/>
</dbReference>
<keyword evidence="4" id="KW-1185">Reference proteome</keyword>
<evidence type="ECO:0000256" key="1">
    <source>
        <dbReference type="SAM" id="Coils"/>
    </source>
</evidence>
<dbReference type="KEGG" id="bdw:94335634"/>
<accession>A0AAD9UQV6</accession>
<reference evidence="3" key="1">
    <citation type="journal article" date="2023" name="Nat. Microbiol.">
        <title>Babesia duncani multi-omics identifies virulence factors and drug targets.</title>
        <authorList>
            <person name="Singh P."/>
            <person name="Lonardi S."/>
            <person name="Liang Q."/>
            <person name="Vydyam P."/>
            <person name="Khabirova E."/>
            <person name="Fang T."/>
            <person name="Gihaz S."/>
            <person name="Thekkiniath J."/>
            <person name="Munshi M."/>
            <person name="Abel S."/>
            <person name="Ciampossin L."/>
            <person name="Batugedara G."/>
            <person name="Gupta M."/>
            <person name="Lu X.M."/>
            <person name="Lenz T."/>
            <person name="Chakravarty S."/>
            <person name="Cornillot E."/>
            <person name="Hu Y."/>
            <person name="Ma W."/>
            <person name="Gonzalez L.M."/>
            <person name="Sanchez S."/>
            <person name="Estrada K."/>
            <person name="Sanchez-Flores A."/>
            <person name="Montero E."/>
            <person name="Harb O.S."/>
            <person name="Le Roch K.G."/>
            <person name="Mamoun C.B."/>
        </authorList>
    </citation>
    <scope>NUCLEOTIDE SEQUENCE</scope>
    <source>
        <strain evidence="3">WA1</strain>
    </source>
</reference>
<feature type="coiled-coil region" evidence="1">
    <location>
        <begin position="550"/>
        <end position="638"/>
    </location>
</feature>
<feature type="coiled-coil region" evidence="1">
    <location>
        <begin position="479"/>
        <end position="513"/>
    </location>
</feature>
<feature type="region of interest" description="Disordered" evidence="2">
    <location>
        <begin position="1000"/>
        <end position="1042"/>
    </location>
</feature>
<gene>
    <name evidence="3" type="ORF">BdWA1_001336</name>
</gene>
<sequence>MKWASFIKKRPNALKGRNSAQLVLNGGNSTSCDPNLDARHYGYLVYKDHSSKDTYHRNLRRRRRNLKLVETHFSDVLGRYRSYRGGNTVRILGDLLGLLKTVEPKLFKDFKSDPRLIIKKLKELQTVGVVKNEPKPTDGDDSVPWIQMVSLALGMLIQKCDEVLLLQDELEILYNENSNLNIRLHDAYSKFENVISKTVLDATRSDTLLVVQGQKILDLTEQNIMINEANDRLYQIYLDTRDQFYNTENDLALRDLDLSNSEIFPKMPLLAYSLNTRDTEFNLADDGTVESFNLDDASDVLVASDEEWLNKREANSNYLEIYESSFFPDDDKLRALSERRNIIQDEPLRNKEVVDEMEYKNNVTSCYLSLEKVFHSLLDTIRDLNVHVPSKPTVVFDRIESLEHENKCLHDIVSKLHSKVNSDTQNKISMTSQLSQLKMEAFHSKQALSKLQMQSEVILMNSKENALLKSSNDSFSQQVQRMEGLVARINSEKQQLERQLFNTQTKLVSTNKECDVLKSEILKMRSLATNENFRDAMEHQITNIHLKGDVARLKEESEQHAREADLLKKTNTSLMSDLVRLQNDLEREKRVNIEITSQLNSNSESKLRTQLDNYVIVIEGLKEENSSINNLLKAAHAEVSTLSQKVYEQQLEISQVSKRLETVSSCYRDILATIAGMNPIRISQEDFVALEPQVLGPDPGIYRGIFQSIQNVSINPNINIFNEREHSSQLKAVNDKLASLFQYNYLLANLSISLCKELHRMDRDVSQRLQSDINLIIGIKSMADADLVTLDNFNKQATLTSRVQELDALVQRLGNASCIERLEKLHKAELVRTKEELNSLEAQLQTRDKTLESLQKRNEELLQDCMGAAKAITEFEQRLDDALTEKAKLSQELYSIIPESQKSICNRDDWRAGIEALSRLVTSLEFQVKRADEELQKAKKDAREAASLTLPTPVPAPRSVQVQYKMQAPPSLKEFMSSFNYYCRAIKDNIRDQIRDHNESFKTDSETDFEASPSLDNESDDTRDYRDNLDYESPLSDAFENTADPDGINRKVNSYFEGILELLDHLRSIHHTSMLSVAKNNKRGSYEATSVGDVSLIHHFSQLCVVLREALVGTPQQFRLDDLLYQIQSLPTSTETLARRRHIWSKCIGSIVSIVTSVLQHDYREKRGAISEATLQIDALKTSLNEARTMHRVQQMELQQRTAHITHLEQKLKAMQQYVQRCEDSHADTFTSALKRHTQEKDTQIEQLVNDSRRLQNVIRECENVNSQLYQQLEHSTAKIQELNLALRRKSLELTTLRSERGQF</sequence>
<comment type="caution">
    <text evidence="3">The sequence shown here is derived from an EMBL/GenBank/DDBJ whole genome shotgun (WGS) entry which is preliminary data.</text>
</comment>
<organism evidence="3 4">
    <name type="scientific">Babesia duncani</name>
    <dbReference type="NCBI Taxonomy" id="323732"/>
    <lineage>
        <taxon>Eukaryota</taxon>
        <taxon>Sar</taxon>
        <taxon>Alveolata</taxon>
        <taxon>Apicomplexa</taxon>
        <taxon>Aconoidasida</taxon>
        <taxon>Piroplasmida</taxon>
        <taxon>Babesiidae</taxon>
        <taxon>Babesia</taxon>
    </lineage>
</organism>
<dbReference type="EMBL" id="JALLKP010000001">
    <property type="protein sequence ID" value="KAK2198325.1"/>
    <property type="molecule type" value="Genomic_DNA"/>
</dbReference>
<evidence type="ECO:0000313" key="4">
    <source>
        <dbReference type="Proteomes" id="UP001214638"/>
    </source>
</evidence>